<dbReference type="PROSITE" id="PS50297">
    <property type="entry name" value="ANK_REP_REGION"/>
    <property type="match status" value="2"/>
</dbReference>
<dbReference type="Proteomes" id="UP001232148">
    <property type="component" value="Unassembled WGS sequence"/>
</dbReference>
<feature type="repeat" description="ANK" evidence="3">
    <location>
        <begin position="90"/>
        <end position="122"/>
    </location>
</feature>
<dbReference type="PANTHER" id="PTHR24171:SF8">
    <property type="entry name" value="BRCA1-ASSOCIATED RING DOMAIN PROTEIN 1"/>
    <property type="match status" value="1"/>
</dbReference>
<comment type="caution">
    <text evidence="4">The sequence shown here is derived from an EMBL/GenBank/DDBJ whole genome shotgun (WGS) entry which is preliminary data.</text>
</comment>
<evidence type="ECO:0000256" key="3">
    <source>
        <dbReference type="PROSITE-ProRule" id="PRU00023"/>
    </source>
</evidence>
<proteinExistence type="predicted"/>
<dbReference type="Gene3D" id="1.25.40.20">
    <property type="entry name" value="Ankyrin repeat-containing domain"/>
    <property type="match status" value="1"/>
</dbReference>
<keyword evidence="1" id="KW-0677">Repeat</keyword>
<dbReference type="EMBL" id="MU842914">
    <property type="protein sequence ID" value="KAK2026471.1"/>
    <property type="molecule type" value="Genomic_DNA"/>
</dbReference>
<feature type="repeat" description="ANK" evidence="3">
    <location>
        <begin position="123"/>
        <end position="155"/>
    </location>
</feature>
<dbReference type="PANTHER" id="PTHR24171">
    <property type="entry name" value="ANKYRIN REPEAT DOMAIN-CONTAINING PROTEIN 39-RELATED"/>
    <property type="match status" value="1"/>
</dbReference>
<evidence type="ECO:0000256" key="2">
    <source>
        <dbReference type="ARBA" id="ARBA00023043"/>
    </source>
</evidence>
<gene>
    <name evidence="4" type="ORF">LX32DRAFT_622637</name>
</gene>
<accession>A0AAD9LXX0</accession>
<reference evidence="4" key="1">
    <citation type="submission" date="2021-06" db="EMBL/GenBank/DDBJ databases">
        <title>Comparative genomics, transcriptomics and evolutionary studies reveal genomic signatures of adaptation to plant cell wall in hemibiotrophic fungi.</title>
        <authorList>
            <consortium name="DOE Joint Genome Institute"/>
            <person name="Baroncelli R."/>
            <person name="Diaz J.F."/>
            <person name="Benocci T."/>
            <person name="Peng M."/>
            <person name="Battaglia E."/>
            <person name="Haridas S."/>
            <person name="Andreopoulos W."/>
            <person name="Labutti K."/>
            <person name="Pangilinan J."/>
            <person name="Floch G.L."/>
            <person name="Makela M.R."/>
            <person name="Henrissat B."/>
            <person name="Grigoriev I.V."/>
            <person name="Crouch J.A."/>
            <person name="De Vries R.P."/>
            <person name="Sukno S.A."/>
            <person name="Thon M.R."/>
        </authorList>
    </citation>
    <scope>NUCLEOTIDE SEQUENCE</scope>
    <source>
        <strain evidence="4">MAFF235873</strain>
    </source>
</reference>
<dbReference type="GO" id="GO:0004842">
    <property type="term" value="F:ubiquitin-protein transferase activity"/>
    <property type="evidence" value="ECO:0007669"/>
    <property type="project" value="TreeGrafter"/>
</dbReference>
<dbReference type="GO" id="GO:0085020">
    <property type="term" value="P:protein K6-linked ubiquitination"/>
    <property type="evidence" value="ECO:0007669"/>
    <property type="project" value="TreeGrafter"/>
</dbReference>
<evidence type="ECO:0000313" key="5">
    <source>
        <dbReference type="Proteomes" id="UP001232148"/>
    </source>
</evidence>
<dbReference type="SUPFAM" id="SSF48403">
    <property type="entry name" value="Ankyrin repeat"/>
    <property type="match status" value="1"/>
</dbReference>
<dbReference type="InterPro" id="IPR002110">
    <property type="entry name" value="Ankyrin_rpt"/>
</dbReference>
<evidence type="ECO:0000256" key="1">
    <source>
        <dbReference type="ARBA" id="ARBA00022737"/>
    </source>
</evidence>
<dbReference type="PROSITE" id="PS50088">
    <property type="entry name" value="ANK_REPEAT"/>
    <property type="match status" value="2"/>
</dbReference>
<organism evidence="4 5">
    <name type="scientific">Colletotrichum zoysiae</name>
    <dbReference type="NCBI Taxonomy" id="1216348"/>
    <lineage>
        <taxon>Eukaryota</taxon>
        <taxon>Fungi</taxon>
        <taxon>Dikarya</taxon>
        <taxon>Ascomycota</taxon>
        <taxon>Pezizomycotina</taxon>
        <taxon>Sordariomycetes</taxon>
        <taxon>Hypocreomycetidae</taxon>
        <taxon>Glomerellales</taxon>
        <taxon>Glomerellaceae</taxon>
        <taxon>Colletotrichum</taxon>
        <taxon>Colletotrichum graminicola species complex</taxon>
    </lineage>
</organism>
<dbReference type="AlphaFoldDB" id="A0AAD9LXX0"/>
<protein>
    <submittedName>
        <fullName evidence="4">Ankyrin</fullName>
    </submittedName>
</protein>
<dbReference type="InterPro" id="IPR036770">
    <property type="entry name" value="Ankyrin_rpt-contain_sf"/>
</dbReference>
<dbReference type="Pfam" id="PF12796">
    <property type="entry name" value="Ank_2"/>
    <property type="match status" value="1"/>
</dbReference>
<keyword evidence="2 3" id="KW-0040">ANK repeat</keyword>
<sequence length="207" mass="22149">MREKSCAFSAVAEPSNSKYEAKPSVFNNDRAWSKRMPFDTLFKTTFSPNTPCDPLLEAVISKHKTTTECQEALAEYMLRSGSSVNARTNGGITPLMASVRCGRLGLTNLLLKHGADPRIADAGGCTPLIAATQSSRQDLVEALLASGAEPNAQLDALAPEKCGCVSFMSGPYGMFDRSQVPGAAQRSGSGRGPWALRYRRSPAFARG</sequence>
<keyword evidence="5" id="KW-1185">Reference proteome</keyword>
<evidence type="ECO:0000313" key="4">
    <source>
        <dbReference type="EMBL" id="KAK2026471.1"/>
    </source>
</evidence>
<name>A0AAD9LXX0_9PEZI</name>
<dbReference type="SMART" id="SM00248">
    <property type="entry name" value="ANK"/>
    <property type="match status" value="3"/>
</dbReference>